<dbReference type="STRING" id="1679444.PYTT_0388"/>
<feature type="region of interest" description="Disordered" evidence="1">
    <location>
        <begin position="453"/>
        <end position="472"/>
    </location>
</feature>
<gene>
    <name evidence="3" type="ORF">PYTT_0388</name>
</gene>
<feature type="signal peptide" evidence="2">
    <location>
        <begin position="1"/>
        <end position="21"/>
    </location>
</feature>
<dbReference type="KEGG" id="agl:PYTT_0388"/>
<proteinExistence type="predicted"/>
<sequence>MKMPFLTVSCIIFTTIFSSFADQASKSEKQDQLIYKDIIWNPEYHNIAPPLQDTSLPNSFLLDDLAWVRGKVDPAYTWHSQTYNIYNKNGEFLYSISVYRHHDTDYLKAYMIKNYMDGGGNPSIAQTRRTHMQAATYSNNQDGLVLSGFMPGEFEIMPQFQKYPKKKSLLLYIHDGYGIENYTAYDRTTPATPEEELALFKRFIAVCKGEIPVQHDDAEIERRQKLYSQLSENRWHELEKNTTEYAQKEWNRIAHEEPRQFTRIFWDNANYGRGIERILKLEDIPERNTIPNVNTGVGCEPFLAELIQKGFQLTARKGGNYLMTATLKDKKTSIRYCIYHAFNPVDTRQTLFAWNMYADERGTPRIVENPGDFTMQAAIDNMNVRPGWVGDFDICTKPRFNWEGALVEGSEKSAVYFMRGNTAAYFIADNPSYDVRPLARMLDEKLKKGLEKTSSAQEKIPVKADECGITPP</sequence>
<evidence type="ECO:0000256" key="2">
    <source>
        <dbReference type="SAM" id="SignalP"/>
    </source>
</evidence>
<keyword evidence="2" id="KW-0732">Signal</keyword>
<reference evidence="4" key="1">
    <citation type="submission" date="2016-09" db="EMBL/GenBank/DDBJ databases">
        <authorList>
            <person name="Koehorst J."/>
        </authorList>
    </citation>
    <scope>NUCLEOTIDE SEQUENCE [LARGE SCALE GENOMIC DNA]</scope>
</reference>
<feature type="chain" id="PRO_5009604453" evidence="2">
    <location>
        <begin position="22"/>
        <end position="472"/>
    </location>
</feature>
<dbReference type="EMBL" id="LT629973">
    <property type="protein sequence ID" value="SEH74352.1"/>
    <property type="molecule type" value="Genomic_DNA"/>
</dbReference>
<dbReference type="AlphaFoldDB" id="A0A1H6KKX0"/>
<evidence type="ECO:0000313" key="4">
    <source>
        <dbReference type="Proteomes" id="UP000176204"/>
    </source>
</evidence>
<protein>
    <submittedName>
        <fullName evidence="3">Uncharacterized protein</fullName>
    </submittedName>
</protein>
<evidence type="ECO:0000313" key="3">
    <source>
        <dbReference type="EMBL" id="SEH74352.1"/>
    </source>
</evidence>
<dbReference type="Proteomes" id="UP000176204">
    <property type="component" value="Chromosome I"/>
</dbReference>
<accession>A0A1H6KKX0</accession>
<keyword evidence="4" id="KW-1185">Reference proteome</keyword>
<organism evidence="3 4">
    <name type="scientific">Akkermansia glycaniphila</name>
    <dbReference type="NCBI Taxonomy" id="1679444"/>
    <lineage>
        <taxon>Bacteria</taxon>
        <taxon>Pseudomonadati</taxon>
        <taxon>Verrucomicrobiota</taxon>
        <taxon>Verrucomicrobiia</taxon>
        <taxon>Verrucomicrobiales</taxon>
        <taxon>Akkermansiaceae</taxon>
        <taxon>Akkermansia</taxon>
    </lineage>
</organism>
<name>A0A1H6KKX0_9BACT</name>
<evidence type="ECO:0000256" key="1">
    <source>
        <dbReference type="SAM" id="MobiDB-lite"/>
    </source>
</evidence>